<evidence type="ECO:0000256" key="2">
    <source>
        <dbReference type="ARBA" id="ARBA00029460"/>
    </source>
</evidence>
<protein>
    <submittedName>
        <fullName evidence="4">TlyA family RNA methyltransferase</fullName>
    </submittedName>
</protein>
<dbReference type="SUPFAM" id="SSF55174">
    <property type="entry name" value="Alpha-L RNA-binding motif"/>
    <property type="match status" value="1"/>
</dbReference>
<proteinExistence type="inferred from homology"/>
<keyword evidence="4" id="KW-0489">Methyltransferase</keyword>
<dbReference type="GO" id="GO:0008168">
    <property type="term" value="F:methyltransferase activity"/>
    <property type="evidence" value="ECO:0007669"/>
    <property type="project" value="UniProtKB-KW"/>
</dbReference>
<dbReference type="Gene3D" id="3.40.50.150">
    <property type="entry name" value="Vaccinia Virus protein VP39"/>
    <property type="match status" value="1"/>
</dbReference>
<dbReference type="NCBIfam" id="TIGR00478">
    <property type="entry name" value="tly"/>
    <property type="match status" value="1"/>
</dbReference>
<dbReference type="Proteomes" id="UP000310263">
    <property type="component" value="Unassembled WGS sequence"/>
</dbReference>
<gene>
    <name evidence="4" type="ORF">E5334_08280</name>
</gene>
<sequence>MASSRRRLDQELVAQGFFATPQEAMRAVMAGDVSGPGFRYRSAGTQVKVGCELHVRVQKAHVGRGALKLEGALDSFSIDPSGLACMDVGCSTGGFTEVLLDRGAASVLAVDVGYAQFDWRLRNDPRVCLLERTNILQVPTLKPKGSIDLAVCDVSFTSVTSVLGAIDEMLCERSALVVLVKPQFEVAKELVGEGGIVTDEAARAEAVEKVSHALVERGFRICGVEESPITGTKGNHEYLLWAQKGHQPL</sequence>
<dbReference type="InterPro" id="IPR036986">
    <property type="entry name" value="S4_RNA-bd_sf"/>
</dbReference>
<dbReference type="RefSeq" id="WP_136013119.1">
    <property type="nucleotide sequence ID" value="NZ_SRYE01000005.1"/>
</dbReference>
<name>A0A4S2EZB5_9ACTN</name>
<keyword evidence="4" id="KW-0808">Transferase</keyword>
<comment type="similarity">
    <text evidence="2">Belongs to the TlyA family.</text>
</comment>
<dbReference type="PANTHER" id="PTHR32319:SF0">
    <property type="entry name" value="BACTERIAL HEMOLYSIN-LIKE PROTEIN"/>
    <property type="match status" value="1"/>
</dbReference>
<dbReference type="SUPFAM" id="SSF53335">
    <property type="entry name" value="S-adenosyl-L-methionine-dependent methyltransferases"/>
    <property type="match status" value="1"/>
</dbReference>
<dbReference type="AlphaFoldDB" id="A0A4S2EZB5"/>
<dbReference type="PANTHER" id="PTHR32319">
    <property type="entry name" value="BACTERIAL HEMOLYSIN-LIKE PROTEIN"/>
    <property type="match status" value="1"/>
</dbReference>
<dbReference type="InterPro" id="IPR002877">
    <property type="entry name" value="RNA_MeTrfase_FtsJ_dom"/>
</dbReference>
<dbReference type="InterPro" id="IPR004538">
    <property type="entry name" value="Hemolysin_A/TlyA"/>
</dbReference>
<dbReference type="EMBL" id="SRYE01000005">
    <property type="protein sequence ID" value="TGY61397.1"/>
    <property type="molecule type" value="Genomic_DNA"/>
</dbReference>
<evidence type="ECO:0000259" key="3">
    <source>
        <dbReference type="Pfam" id="PF01728"/>
    </source>
</evidence>
<dbReference type="CDD" id="cd02440">
    <property type="entry name" value="AdoMet_MTases"/>
    <property type="match status" value="1"/>
</dbReference>
<dbReference type="OrthoDB" id="9784736at2"/>
<keyword evidence="1" id="KW-0694">RNA-binding</keyword>
<dbReference type="InterPro" id="IPR047048">
    <property type="entry name" value="TlyA"/>
</dbReference>
<keyword evidence="5" id="KW-1185">Reference proteome</keyword>
<feature type="domain" description="Ribosomal RNA methyltransferase FtsJ" evidence="3">
    <location>
        <begin position="62"/>
        <end position="243"/>
    </location>
</feature>
<dbReference type="Pfam" id="PF01728">
    <property type="entry name" value="FtsJ"/>
    <property type="match status" value="1"/>
</dbReference>
<organism evidence="4 5">
    <name type="scientific">Muricaecibacterium torontonense</name>
    <dbReference type="NCBI Taxonomy" id="3032871"/>
    <lineage>
        <taxon>Bacteria</taxon>
        <taxon>Bacillati</taxon>
        <taxon>Actinomycetota</taxon>
        <taxon>Coriobacteriia</taxon>
        <taxon>Coriobacteriales</taxon>
        <taxon>Atopobiaceae</taxon>
        <taxon>Muricaecibacterium</taxon>
    </lineage>
</organism>
<accession>A0A4S2EZB5</accession>
<reference evidence="4 5" key="1">
    <citation type="submission" date="2019-04" db="EMBL/GenBank/DDBJ databases">
        <title>Microbes associate with the intestines of laboratory mice.</title>
        <authorList>
            <person name="Navarre W."/>
            <person name="Wong E."/>
            <person name="Huang K."/>
            <person name="Tropini C."/>
            <person name="Ng K."/>
            <person name="Yu B."/>
        </authorList>
    </citation>
    <scope>NUCLEOTIDE SEQUENCE [LARGE SCALE GENOMIC DNA]</scope>
    <source>
        <strain evidence="4 5">NM07_P-09</strain>
    </source>
</reference>
<comment type="caution">
    <text evidence="4">The sequence shown here is derived from an EMBL/GenBank/DDBJ whole genome shotgun (WGS) entry which is preliminary data.</text>
</comment>
<evidence type="ECO:0000313" key="5">
    <source>
        <dbReference type="Proteomes" id="UP000310263"/>
    </source>
</evidence>
<dbReference type="InterPro" id="IPR029063">
    <property type="entry name" value="SAM-dependent_MTases_sf"/>
</dbReference>
<evidence type="ECO:0000256" key="1">
    <source>
        <dbReference type="ARBA" id="ARBA00022884"/>
    </source>
</evidence>
<dbReference type="PIRSF" id="PIRSF005578">
    <property type="entry name" value="TlyA"/>
    <property type="match status" value="1"/>
</dbReference>
<dbReference type="GO" id="GO:0003723">
    <property type="term" value="F:RNA binding"/>
    <property type="evidence" value="ECO:0007669"/>
    <property type="project" value="UniProtKB-KW"/>
</dbReference>
<dbReference type="Gene3D" id="3.10.290.10">
    <property type="entry name" value="RNA-binding S4 domain"/>
    <property type="match status" value="1"/>
</dbReference>
<evidence type="ECO:0000313" key="4">
    <source>
        <dbReference type="EMBL" id="TGY61397.1"/>
    </source>
</evidence>
<dbReference type="GO" id="GO:0032259">
    <property type="term" value="P:methylation"/>
    <property type="evidence" value="ECO:0007669"/>
    <property type="project" value="UniProtKB-KW"/>
</dbReference>